<name>A0AA42SFE7_ACIJO</name>
<dbReference type="PANTHER" id="PTHR43581:SF4">
    <property type="entry name" value="ATP_GTP PHOSPHATASE"/>
    <property type="match status" value="1"/>
</dbReference>
<dbReference type="Pfam" id="PF13175">
    <property type="entry name" value="AAA_15"/>
    <property type="match status" value="1"/>
</dbReference>
<proteinExistence type="predicted"/>
<dbReference type="Gene3D" id="3.40.50.300">
    <property type="entry name" value="P-loop containing nucleotide triphosphate hydrolases"/>
    <property type="match status" value="1"/>
</dbReference>
<protein>
    <submittedName>
        <fullName evidence="2">AAA family ATPase</fullName>
    </submittedName>
</protein>
<evidence type="ECO:0000313" key="2">
    <source>
        <dbReference type="EMBL" id="MDH0825891.1"/>
    </source>
</evidence>
<dbReference type="EMBL" id="JAOCCL010000009">
    <property type="protein sequence ID" value="MDH0825891.1"/>
    <property type="molecule type" value="Genomic_DNA"/>
</dbReference>
<dbReference type="RefSeq" id="WP_234303873.1">
    <property type="nucleotide sequence ID" value="NZ_CP090180.1"/>
</dbReference>
<evidence type="ECO:0000313" key="3">
    <source>
        <dbReference type="Proteomes" id="UP001160116"/>
    </source>
</evidence>
<dbReference type="AlphaFoldDB" id="A0AA42SFE7"/>
<dbReference type="InterPro" id="IPR041685">
    <property type="entry name" value="AAA_GajA/Old/RecF-like"/>
</dbReference>
<reference evidence="2" key="1">
    <citation type="submission" date="2022-09" db="EMBL/GenBank/DDBJ databases">
        <title>Intensive care unit water sources are persistently colonized with multi-drug resistant bacteria and are the site of extensive horizontal gene transfer of antibiotic resistance genes.</title>
        <authorList>
            <person name="Diorio-Toth L."/>
        </authorList>
    </citation>
    <scope>NUCLEOTIDE SEQUENCE</scope>
    <source>
        <strain evidence="2">GD03885</strain>
    </source>
</reference>
<sequence length="115" mass="13604">MFKSLILKNFRNFEQINIELKDKNIILGMNDVGKSNLLHALRLVFDKKIRLEEIHSTDFHNKNDRNPIEIIVGLDISQPEKEDVQKLKARAHEAVTQEESEVFYIKLIIENRKEY</sequence>
<organism evidence="2 3">
    <name type="scientific">Acinetobacter johnsonii</name>
    <dbReference type="NCBI Taxonomy" id="40214"/>
    <lineage>
        <taxon>Bacteria</taxon>
        <taxon>Pseudomonadati</taxon>
        <taxon>Pseudomonadota</taxon>
        <taxon>Gammaproteobacteria</taxon>
        <taxon>Moraxellales</taxon>
        <taxon>Moraxellaceae</taxon>
        <taxon>Acinetobacter</taxon>
    </lineage>
</organism>
<comment type="caution">
    <text evidence="2">The sequence shown here is derived from an EMBL/GenBank/DDBJ whole genome shotgun (WGS) entry which is preliminary data.</text>
</comment>
<gene>
    <name evidence="2" type="ORF">N5C97_05165</name>
</gene>
<feature type="domain" description="Endonuclease GajA/Old nuclease/RecF-like AAA" evidence="1">
    <location>
        <begin position="1"/>
        <end position="86"/>
    </location>
</feature>
<dbReference type="Proteomes" id="UP001160116">
    <property type="component" value="Unassembled WGS sequence"/>
</dbReference>
<dbReference type="InterPro" id="IPR051396">
    <property type="entry name" value="Bact_Antivir_Def_Nuclease"/>
</dbReference>
<dbReference type="SUPFAM" id="SSF52540">
    <property type="entry name" value="P-loop containing nucleoside triphosphate hydrolases"/>
    <property type="match status" value="1"/>
</dbReference>
<dbReference type="InterPro" id="IPR027417">
    <property type="entry name" value="P-loop_NTPase"/>
</dbReference>
<accession>A0AA42SFE7</accession>
<evidence type="ECO:0000259" key="1">
    <source>
        <dbReference type="Pfam" id="PF13175"/>
    </source>
</evidence>
<dbReference type="PANTHER" id="PTHR43581">
    <property type="entry name" value="ATP/GTP PHOSPHATASE"/>
    <property type="match status" value="1"/>
</dbReference>